<dbReference type="AlphaFoldDB" id="A0ABD2P855"/>
<dbReference type="Proteomes" id="UP001516400">
    <property type="component" value="Unassembled WGS sequence"/>
</dbReference>
<reference evidence="1 2" key="1">
    <citation type="journal article" date="2021" name="BMC Biol.">
        <title>Horizontally acquired antibacterial genes associated with adaptive radiation of ladybird beetles.</title>
        <authorList>
            <person name="Li H.S."/>
            <person name="Tang X.F."/>
            <person name="Huang Y.H."/>
            <person name="Xu Z.Y."/>
            <person name="Chen M.L."/>
            <person name="Du X.Y."/>
            <person name="Qiu B.Y."/>
            <person name="Chen P.T."/>
            <person name="Zhang W."/>
            <person name="Slipinski A."/>
            <person name="Escalona H.E."/>
            <person name="Waterhouse R.M."/>
            <person name="Zwick A."/>
            <person name="Pang H."/>
        </authorList>
    </citation>
    <scope>NUCLEOTIDE SEQUENCE [LARGE SCALE GENOMIC DNA]</scope>
    <source>
        <strain evidence="1">SYSU2018</strain>
    </source>
</reference>
<feature type="non-terminal residue" evidence="1">
    <location>
        <position position="77"/>
    </location>
</feature>
<sequence length="77" mass="9155">MRFCRRFSSIETANNNDFPTKQRIEEFWTGQLATPANYNTKASWIDEEGQKCQDFTNMKYILRAIEEDSIITEKLRN</sequence>
<accession>A0ABD2P855</accession>
<evidence type="ECO:0000313" key="2">
    <source>
        <dbReference type="Proteomes" id="UP001516400"/>
    </source>
</evidence>
<keyword evidence="2" id="KW-1185">Reference proteome</keyword>
<evidence type="ECO:0000313" key="1">
    <source>
        <dbReference type="EMBL" id="KAL3287019.1"/>
    </source>
</evidence>
<dbReference type="EMBL" id="JABFTP020000185">
    <property type="protein sequence ID" value="KAL3287019.1"/>
    <property type="molecule type" value="Genomic_DNA"/>
</dbReference>
<organism evidence="1 2">
    <name type="scientific">Cryptolaemus montrouzieri</name>
    <dbReference type="NCBI Taxonomy" id="559131"/>
    <lineage>
        <taxon>Eukaryota</taxon>
        <taxon>Metazoa</taxon>
        <taxon>Ecdysozoa</taxon>
        <taxon>Arthropoda</taxon>
        <taxon>Hexapoda</taxon>
        <taxon>Insecta</taxon>
        <taxon>Pterygota</taxon>
        <taxon>Neoptera</taxon>
        <taxon>Endopterygota</taxon>
        <taxon>Coleoptera</taxon>
        <taxon>Polyphaga</taxon>
        <taxon>Cucujiformia</taxon>
        <taxon>Coccinelloidea</taxon>
        <taxon>Coccinellidae</taxon>
        <taxon>Scymninae</taxon>
        <taxon>Scymnini</taxon>
        <taxon>Cryptolaemus</taxon>
    </lineage>
</organism>
<name>A0ABD2P855_9CUCU</name>
<protein>
    <submittedName>
        <fullName evidence="1">Uncharacterized protein</fullName>
    </submittedName>
</protein>
<comment type="caution">
    <text evidence="1">The sequence shown here is derived from an EMBL/GenBank/DDBJ whole genome shotgun (WGS) entry which is preliminary data.</text>
</comment>
<proteinExistence type="predicted"/>
<gene>
    <name evidence="1" type="ORF">HHI36_001505</name>
</gene>